<gene>
    <name evidence="3" type="ORF">VSS16_04065</name>
</gene>
<sequence>MNRPPRPARRHAWLRVLVLLLALCVPGTHAEAPTTPPVAVSVPGGEGGGLGTETDSSDPALRAPGRAADRPVVRRRPARPPLPAPGRDSRGAVPPSPPYGLRSLRCVVLIC</sequence>
<dbReference type="RefSeq" id="WP_376730934.1">
    <property type="nucleotide sequence ID" value="NZ_JAYMRP010000003.1"/>
</dbReference>
<evidence type="ECO:0000313" key="4">
    <source>
        <dbReference type="Proteomes" id="UP001585080"/>
    </source>
</evidence>
<name>A0ABV5E572_9ACTN</name>
<dbReference type="Proteomes" id="UP001585080">
    <property type="component" value="Unassembled WGS sequence"/>
</dbReference>
<organism evidence="3 4">
    <name type="scientific">Streptomyces broussonetiae</name>
    <dbReference type="NCBI Taxonomy" id="2686304"/>
    <lineage>
        <taxon>Bacteria</taxon>
        <taxon>Bacillati</taxon>
        <taxon>Actinomycetota</taxon>
        <taxon>Actinomycetes</taxon>
        <taxon>Kitasatosporales</taxon>
        <taxon>Streptomycetaceae</taxon>
        <taxon>Streptomyces</taxon>
    </lineage>
</organism>
<comment type="caution">
    <text evidence="3">The sequence shown here is derived from an EMBL/GenBank/DDBJ whole genome shotgun (WGS) entry which is preliminary data.</text>
</comment>
<keyword evidence="4" id="KW-1185">Reference proteome</keyword>
<dbReference type="EMBL" id="JAYMRP010000003">
    <property type="protein sequence ID" value="MFB8771916.1"/>
    <property type="molecule type" value="Genomic_DNA"/>
</dbReference>
<accession>A0ABV5E572</accession>
<evidence type="ECO:0000256" key="1">
    <source>
        <dbReference type="SAM" id="MobiDB-lite"/>
    </source>
</evidence>
<protein>
    <recommendedName>
        <fullName evidence="5">Secreted protein</fullName>
    </recommendedName>
</protein>
<feature type="chain" id="PRO_5045690538" description="Secreted protein" evidence="2">
    <location>
        <begin position="31"/>
        <end position="111"/>
    </location>
</feature>
<feature type="signal peptide" evidence="2">
    <location>
        <begin position="1"/>
        <end position="30"/>
    </location>
</feature>
<feature type="region of interest" description="Disordered" evidence="1">
    <location>
        <begin position="30"/>
        <end position="102"/>
    </location>
</feature>
<evidence type="ECO:0000313" key="3">
    <source>
        <dbReference type="EMBL" id="MFB8771916.1"/>
    </source>
</evidence>
<evidence type="ECO:0008006" key="5">
    <source>
        <dbReference type="Google" id="ProtNLM"/>
    </source>
</evidence>
<evidence type="ECO:0000256" key="2">
    <source>
        <dbReference type="SAM" id="SignalP"/>
    </source>
</evidence>
<feature type="compositionally biased region" description="Low complexity" evidence="1">
    <location>
        <begin position="30"/>
        <end position="43"/>
    </location>
</feature>
<keyword evidence="2" id="KW-0732">Signal</keyword>
<proteinExistence type="predicted"/>
<reference evidence="3 4" key="1">
    <citation type="submission" date="2024-01" db="EMBL/GenBank/DDBJ databases">
        <title>Genome mining of biosynthetic gene clusters to explore secondary metabolites of Streptomyces sp.</title>
        <authorList>
            <person name="Baig A."/>
            <person name="Ajitkumar Shintre N."/>
            <person name="Kumar H."/>
            <person name="Anbarasu A."/>
            <person name="Ramaiah S."/>
        </authorList>
    </citation>
    <scope>NUCLEOTIDE SEQUENCE [LARGE SCALE GENOMIC DNA]</scope>
    <source>
        <strain evidence="3 4">A57</strain>
    </source>
</reference>